<evidence type="ECO:0000256" key="3">
    <source>
        <dbReference type="ARBA" id="ARBA00022729"/>
    </source>
</evidence>
<reference evidence="7" key="1">
    <citation type="journal article" date="2019" name="Int. J. Syst. Evol. Microbiol.">
        <title>The Global Catalogue of Microorganisms (GCM) 10K type strain sequencing project: providing services to taxonomists for standard genome sequencing and annotation.</title>
        <authorList>
            <consortium name="The Broad Institute Genomics Platform"/>
            <consortium name="The Broad Institute Genome Sequencing Center for Infectious Disease"/>
            <person name="Wu L."/>
            <person name="Ma J."/>
        </authorList>
    </citation>
    <scope>NUCLEOTIDE SEQUENCE [LARGE SCALE GENOMIC DNA]</scope>
    <source>
        <strain evidence="7">CGMCC 1.16306</strain>
    </source>
</reference>
<dbReference type="Proteomes" id="UP001596022">
    <property type="component" value="Unassembled WGS sequence"/>
</dbReference>
<dbReference type="PANTHER" id="PTHR35936:SF19">
    <property type="entry name" value="AMINO-ACID-BINDING PROTEIN YXEM-RELATED"/>
    <property type="match status" value="1"/>
</dbReference>
<dbReference type="InterPro" id="IPR001638">
    <property type="entry name" value="Solute-binding_3/MltF_N"/>
</dbReference>
<evidence type="ECO:0000313" key="7">
    <source>
        <dbReference type="Proteomes" id="UP001596022"/>
    </source>
</evidence>
<gene>
    <name evidence="6" type="ORF">ACFO4N_08625</name>
</gene>
<comment type="caution">
    <text evidence="6">The sequence shown here is derived from an EMBL/GenBank/DDBJ whole genome shotgun (WGS) entry which is preliminary data.</text>
</comment>
<dbReference type="Gene3D" id="3.40.190.10">
    <property type="entry name" value="Periplasmic binding protein-like II"/>
    <property type="match status" value="2"/>
</dbReference>
<keyword evidence="7" id="KW-1185">Reference proteome</keyword>
<dbReference type="Pfam" id="PF00497">
    <property type="entry name" value="SBP_bac_3"/>
    <property type="match status" value="1"/>
</dbReference>
<proteinExistence type="inferred from homology"/>
<keyword evidence="3" id="KW-0732">Signal</keyword>
<comment type="subcellular location">
    <subcellularLocation>
        <location evidence="1">Cell envelope</location>
    </subcellularLocation>
</comment>
<comment type="similarity">
    <text evidence="2 4">Belongs to the bacterial solute-binding protein 3 family.</text>
</comment>
<organism evidence="6 7">
    <name type="scientific">Camelliibacillus cellulosilyticus</name>
    <dbReference type="NCBI Taxonomy" id="2174486"/>
    <lineage>
        <taxon>Bacteria</taxon>
        <taxon>Bacillati</taxon>
        <taxon>Bacillota</taxon>
        <taxon>Bacilli</taxon>
        <taxon>Bacillales</taxon>
        <taxon>Sporolactobacillaceae</taxon>
        <taxon>Camelliibacillus</taxon>
    </lineage>
</organism>
<dbReference type="SUPFAM" id="SSF53850">
    <property type="entry name" value="Periplasmic binding protein-like II"/>
    <property type="match status" value="1"/>
</dbReference>
<evidence type="ECO:0000256" key="1">
    <source>
        <dbReference type="ARBA" id="ARBA00004196"/>
    </source>
</evidence>
<dbReference type="EMBL" id="JBHSFW010000003">
    <property type="protein sequence ID" value="MFC4618800.1"/>
    <property type="molecule type" value="Genomic_DNA"/>
</dbReference>
<dbReference type="SMART" id="SM00062">
    <property type="entry name" value="PBPb"/>
    <property type="match status" value="1"/>
</dbReference>
<accession>A0ABV9GQ72</accession>
<sequence length="266" mass="30281">MMDKAVPLPSRLDRILAKGMIRVGTTGDYRPYTYYDKKTGGYEGLDIDMARQLASDLGVAVQFVETTWPTLMKDLLNDRFDIAMGGISRNIERQKVAHLTQGYVIDGKTLLIRNIYRDRIKSLEDADQEWVKIGVNPGGTNEAFVRSHIRRAQVNVIQNNLSIPNMVAEGKVDAMITDGVEAIYYANQDDRLYAALTDRPLTRHQKGYLIQRGDPDYANWLALWMDEMHFQGVFEKYKRKHLGDVLTTISPLHLVNAVDTVDNFRA</sequence>
<feature type="domain" description="Solute-binding protein family 3/N-terminal" evidence="5">
    <location>
        <begin position="20"/>
        <end position="245"/>
    </location>
</feature>
<protein>
    <submittedName>
        <fullName evidence="6">Transporter substrate-binding domain-containing protein</fullName>
    </submittedName>
</protein>
<evidence type="ECO:0000259" key="5">
    <source>
        <dbReference type="SMART" id="SM00062"/>
    </source>
</evidence>
<dbReference type="RefSeq" id="WP_376845902.1">
    <property type="nucleotide sequence ID" value="NZ_JBHSFW010000003.1"/>
</dbReference>
<evidence type="ECO:0000313" key="6">
    <source>
        <dbReference type="EMBL" id="MFC4618800.1"/>
    </source>
</evidence>
<evidence type="ECO:0000256" key="4">
    <source>
        <dbReference type="RuleBase" id="RU003744"/>
    </source>
</evidence>
<name>A0ABV9GQ72_9BACL</name>
<dbReference type="InterPro" id="IPR018313">
    <property type="entry name" value="SBP_3_CS"/>
</dbReference>
<dbReference type="PROSITE" id="PS01039">
    <property type="entry name" value="SBP_BACTERIAL_3"/>
    <property type="match status" value="1"/>
</dbReference>
<dbReference type="PANTHER" id="PTHR35936">
    <property type="entry name" value="MEMBRANE-BOUND LYTIC MUREIN TRANSGLYCOSYLASE F"/>
    <property type="match status" value="1"/>
</dbReference>
<evidence type="ECO:0000256" key="2">
    <source>
        <dbReference type="ARBA" id="ARBA00010333"/>
    </source>
</evidence>